<dbReference type="SUPFAM" id="SSF48452">
    <property type="entry name" value="TPR-like"/>
    <property type="match status" value="2"/>
</dbReference>
<keyword evidence="4" id="KW-0723">Serine/threonine-protein kinase</keyword>
<dbReference type="EC" id="2.7.11.1" evidence="14"/>
<keyword evidence="5 14" id="KW-0808">Transferase</keyword>
<dbReference type="Pfam" id="PF13374">
    <property type="entry name" value="TPR_10"/>
    <property type="match status" value="1"/>
</dbReference>
<feature type="transmembrane region" description="Helical" evidence="12">
    <location>
        <begin position="394"/>
        <end position="416"/>
    </location>
</feature>
<dbReference type="SUPFAM" id="SSF56112">
    <property type="entry name" value="Protein kinase-like (PK-like)"/>
    <property type="match status" value="1"/>
</dbReference>
<dbReference type="InterPro" id="IPR019734">
    <property type="entry name" value="TPR_rpt"/>
</dbReference>
<keyword evidence="8 10" id="KW-0067">ATP-binding</keyword>
<feature type="binding site" evidence="10">
    <location>
        <position position="82"/>
    </location>
    <ligand>
        <name>ATP</name>
        <dbReference type="ChEBI" id="CHEBI:30616"/>
    </ligand>
</feature>
<evidence type="ECO:0000256" key="2">
    <source>
        <dbReference type="ARBA" id="ARBA00004647"/>
    </source>
</evidence>
<keyword evidence="6 10" id="KW-0547">Nucleotide-binding</keyword>
<organism evidence="14 15">
    <name type="scientific">Novipirellula aureliae</name>
    <dbReference type="NCBI Taxonomy" id="2527966"/>
    <lineage>
        <taxon>Bacteria</taxon>
        <taxon>Pseudomonadati</taxon>
        <taxon>Planctomycetota</taxon>
        <taxon>Planctomycetia</taxon>
        <taxon>Pirellulales</taxon>
        <taxon>Pirellulaceae</taxon>
        <taxon>Novipirellula</taxon>
    </lineage>
</organism>
<keyword evidence="15" id="KW-1185">Reference proteome</keyword>
<dbReference type="InterPro" id="IPR008271">
    <property type="entry name" value="Ser/Thr_kinase_AS"/>
</dbReference>
<evidence type="ECO:0000256" key="3">
    <source>
        <dbReference type="ARBA" id="ARBA00010886"/>
    </source>
</evidence>
<evidence type="ECO:0000256" key="6">
    <source>
        <dbReference type="ARBA" id="ARBA00022741"/>
    </source>
</evidence>
<dbReference type="GO" id="GO:0004674">
    <property type="term" value="F:protein serine/threonine kinase activity"/>
    <property type="evidence" value="ECO:0007669"/>
    <property type="project" value="UniProtKB-KW"/>
</dbReference>
<evidence type="ECO:0000256" key="1">
    <source>
        <dbReference type="ARBA" id="ARBA00004300"/>
    </source>
</evidence>
<evidence type="ECO:0000256" key="9">
    <source>
        <dbReference type="ARBA" id="ARBA00023212"/>
    </source>
</evidence>
<dbReference type="OrthoDB" id="6111975at2"/>
<dbReference type="GO" id="GO:0005813">
    <property type="term" value="C:centrosome"/>
    <property type="evidence" value="ECO:0007669"/>
    <property type="project" value="UniProtKB-SubCell"/>
</dbReference>
<feature type="region of interest" description="Disordered" evidence="11">
    <location>
        <begin position="1"/>
        <end position="24"/>
    </location>
</feature>
<dbReference type="PANTHER" id="PTHR43289">
    <property type="entry name" value="MITOGEN-ACTIVATED PROTEIN KINASE KINASE KINASE 20-RELATED"/>
    <property type="match status" value="1"/>
</dbReference>
<dbReference type="EMBL" id="SJPY01000002">
    <property type="protein sequence ID" value="TWU43980.1"/>
    <property type="molecule type" value="Genomic_DNA"/>
</dbReference>
<evidence type="ECO:0000256" key="12">
    <source>
        <dbReference type="SAM" id="Phobius"/>
    </source>
</evidence>
<feature type="compositionally biased region" description="Polar residues" evidence="11">
    <location>
        <begin position="1"/>
        <end position="13"/>
    </location>
</feature>
<dbReference type="AlphaFoldDB" id="A0A5C6E552"/>
<dbReference type="Gene3D" id="1.25.40.10">
    <property type="entry name" value="Tetratricopeptide repeat domain"/>
    <property type="match status" value="2"/>
</dbReference>
<dbReference type="Gene3D" id="3.30.200.20">
    <property type="entry name" value="Phosphorylase Kinase, domain 1"/>
    <property type="match status" value="1"/>
</dbReference>
<dbReference type="Gene3D" id="1.10.510.10">
    <property type="entry name" value="Transferase(Phosphotransferase) domain 1"/>
    <property type="match status" value="1"/>
</dbReference>
<protein>
    <submittedName>
        <fullName evidence="14">Serine/threonine-protein kinase PknB</fullName>
        <ecNumber evidence="14">2.7.11.1</ecNumber>
    </submittedName>
</protein>
<keyword evidence="9" id="KW-0206">Cytoskeleton</keyword>
<dbReference type="PROSITE" id="PS00107">
    <property type="entry name" value="PROTEIN_KINASE_ATP"/>
    <property type="match status" value="1"/>
</dbReference>
<dbReference type="InterPro" id="IPR011009">
    <property type="entry name" value="Kinase-like_dom_sf"/>
</dbReference>
<comment type="similarity">
    <text evidence="3">Belongs to the protein kinase superfamily. NEK Ser/Thr protein kinase family. NIMA subfamily.</text>
</comment>
<feature type="domain" description="Protein kinase" evidence="13">
    <location>
        <begin position="53"/>
        <end position="368"/>
    </location>
</feature>
<accession>A0A5C6E552</accession>
<dbReference type="InterPro" id="IPR000719">
    <property type="entry name" value="Prot_kinase_dom"/>
</dbReference>
<dbReference type="Pfam" id="PF07714">
    <property type="entry name" value="PK_Tyr_Ser-Thr"/>
    <property type="match status" value="1"/>
</dbReference>
<evidence type="ECO:0000256" key="7">
    <source>
        <dbReference type="ARBA" id="ARBA00022777"/>
    </source>
</evidence>
<dbReference type="PANTHER" id="PTHR43289:SF34">
    <property type="entry name" value="SERINE_THREONINE-PROTEIN KINASE YBDM-RELATED"/>
    <property type="match status" value="1"/>
</dbReference>
<keyword evidence="9" id="KW-0963">Cytoplasm</keyword>
<dbReference type="SMART" id="SM00028">
    <property type="entry name" value="TPR"/>
    <property type="match status" value="5"/>
</dbReference>
<dbReference type="CDD" id="cd14014">
    <property type="entry name" value="STKc_PknB_like"/>
    <property type="match status" value="1"/>
</dbReference>
<gene>
    <name evidence="14" type="primary">pknB_4</name>
    <name evidence="14" type="ORF">Q31b_15140</name>
</gene>
<evidence type="ECO:0000259" key="13">
    <source>
        <dbReference type="PROSITE" id="PS50011"/>
    </source>
</evidence>
<evidence type="ECO:0000313" key="15">
    <source>
        <dbReference type="Proteomes" id="UP000315471"/>
    </source>
</evidence>
<keyword evidence="12" id="KW-0472">Membrane</keyword>
<dbReference type="InterPro" id="IPR017441">
    <property type="entry name" value="Protein_kinase_ATP_BS"/>
</dbReference>
<proteinExistence type="inferred from homology"/>
<dbReference type="InterPro" id="IPR011990">
    <property type="entry name" value="TPR-like_helical_dom_sf"/>
</dbReference>
<keyword evidence="12" id="KW-0812">Transmembrane</keyword>
<comment type="subcellular location">
    <subcellularLocation>
        <location evidence="1">Cytoplasm</location>
        <location evidence="1">Cytoskeleton</location>
        <location evidence="1">Microtubule organizing center</location>
        <location evidence="1">Centrosome</location>
    </subcellularLocation>
    <subcellularLocation>
        <location evidence="2">Cytoplasm</location>
        <location evidence="2">Cytoskeleton</location>
        <location evidence="2">Spindle pole</location>
    </subcellularLocation>
</comment>
<comment type="caution">
    <text evidence="14">The sequence shown here is derived from an EMBL/GenBank/DDBJ whole genome shotgun (WGS) entry which is preliminary data.</text>
</comment>
<evidence type="ECO:0000313" key="14">
    <source>
        <dbReference type="EMBL" id="TWU43980.1"/>
    </source>
</evidence>
<evidence type="ECO:0000256" key="8">
    <source>
        <dbReference type="ARBA" id="ARBA00022840"/>
    </source>
</evidence>
<dbReference type="GO" id="GO:0005524">
    <property type="term" value="F:ATP binding"/>
    <property type="evidence" value="ECO:0007669"/>
    <property type="project" value="UniProtKB-UniRule"/>
</dbReference>
<keyword evidence="12" id="KW-1133">Transmembrane helix</keyword>
<dbReference type="InterPro" id="IPR001245">
    <property type="entry name" value="Ser-Thr/Tyr_kinase_cat_dom"/>
</dbReference>
<evidence type="ECO:0000256" key="5">
    <source>
        <dbReference type="ARBA" id="ARBA00022679"/>
    </source>
</evidence>
<name>A0A5C6E552_9BACT</name>
<evidence type="ECO:0000256" key="11">
    <source>
        <dbReference type="SAM" id="MobiDB-lite"/>
    </source>
</evidence>
<evidence type="ECO:0000256" key="4">
    <source>
        <dbReference type="ARBA" id="ARBA00022527"/>
    </source>
</evidence>
<evidence type="ECO:0000256" key="10">
    <source>
        <dbReference type="PROSITE-ProRule" id="PRU10141"/>
    </source>
</evidence>
<dbReference type="SMART" id="SM00220">
    <property type="entry name" value="S_TKc"/>
    <property type="match status" value="1"/>
</dbReference>
<dbReference type="RefSeq" id="WP_146599021.1">
    <property type="nucleotide sequence ID" value="NZ_SJPY01000002.1"/>
</dbReference>
<keyword evidence="7 14" id="KW-0418">Kinase</keyword>
<dbReference type="GO" id="GO:0000922">
    <property type="term" value="C:spindle pole"/>
    <property type="evidence" value="ECO:0007669"/>
    <property type="project" value="UniProtKB-SubCell"/>
</dbReference>
<reference evidence="14 15" key="1">
    <citation type="submission" date="2019-02" db="EMBL/GenBank/DDBJ databases">
        <title>Deep-cultivation of Planctomycetes and their phenomic and genomic characterization uncovers novel biology.</title>
        <authorList>
            <person name="Wiegand S."/>
            <person name="Jogler M."/>
            <person name="Boedeker C."/>
            <person name="Pinto D."/>
            <person name="Vollmers J."/>
            <person name="Rivas-Marin E."/>
            <person name="Kohn T."/>
            <person name="Peeters S.H."/>
            <person name="Heuer A."/>
            <person name="Rast P."/>
            <person name="Oberbeckmann S."/>
            <person name="Bunk B."/>
            <person name="Jeske O."/>
            <person name="Meyerdierks A."/>
            <person name="Storesund J.E."/>
            <person name="Kallscheuer N."/>
            <person name="Luecker S."/>
            <person name="Lage O.M."/>
            <person name="Pohl T."/>
            <person name="Merkel B.J."/>
            <person name="Hornburger P."/>
            <person name="Mueller R.-W."/>
            <person name="Bruemmer F."/>
            <person name="Labrenz M."/>
            <person name="Spormann A.M."/>
            <person name="Op Den Camp H."/>
            <person name="Overmann J."/>
            <person name="Amann R."/>
            <person name="Jetten M.S.M."/>
            <person name="Mascher T."/>
            <person name="Medema M.H."/>
            <person name="Devos D.P."/>
            <person name="Kaster A.-K."/>
            <person name="Ovreas L."/>
            <person name="Rohde M."/>
            <person name="Galperin M.Y."/>
            <person name="Jogler C."/>
        </authorList>
    </citation>
    <scope>NUCLEOTIDE SEQUENCE [LARGE SCALE GENOMIC DNA]</scope>
    <source>
        <strain evidence="14 15">Q31b</strain>
    </source>
</reference>
<dbReference type="PROSITE" id="PS50011">
    <property type="entry name" value="PROTEIN_KINASE_DOM"/>
    <property type="match status" value="1"/>
</dbReference>
<sequence>MSYQQTLPNSFSSDDSESQIRKPANGDAECVSGFLEGHRHFIGGLGRHQLGDYIIKRQIGRGGMGVVYEAEQISLGRRVALKTLPFASVLDPKQVIRFKNEAQAAAGLHHPNIVPVYGVGNERGVHYFSMQLIQGQSLDEVIRELIELADHGQEGASDRLQAVCNDTTADACGTTETVRAEPRKPTVSRCFSTCKSVQEANYVRSVAELGKHAADALHYAHEHGVIHRDIKPSNLMLDRQGKLWITDFGLARITNSQSITVSGDLIGTARYMSPEQAGGRLHEIDHRSDVFSLGATLYEMLTLTPAFHGESREQLLRAVEFHGPESPRKRNPSIHVDLETILLKSLEKRRDDRYATAGELADDLANFLEGRPPKAKRPGPMEHAFRFAARHRNWVVAGFLVLCLLLAVVSTSAMLLNQQRQKTIAESALASEHLRETQRVVDNFGALVDQRLEHIAGTQRLRIDLLRELEKYYESFVTKTADQPSFDLDLATTRFRLGAVHQRLGEHELSRDFYLAALAGFERLRHLAPESNELIADVALCHNNLGQVADSQGDFSVAREEYELSIAGYRQLVLRGAPRGRTGFARTSMNLGLLLASNNDPDAARVLEQSLESLTALASRDPENLNIQDQLALCENNLASVVLDRDRGRAEHLLRRAVKRYNYLADRRPASPEHKGDRALAISNLAAVLATGDDRKSAIYLLEEVVELRRSLVESEPDVMVHATSLVMAYHQRGQLFATEGDIESAINEYDLAKKMLEQTMLRFPLSDRLASDMARTLSNLAVLSARIGKSSEAISMIEEAIEHEATAIRLAPGDDRYIHLMQHHQTRLAELKVQS</sequence>
<dbReference type="PROSITE" id="PS00108">
    <property type="entry name" value="PROTEIN_KINASE_ST"/>
    <property type="match status" value="1"/>
</dbReference>
<dbReference type="Proteomes" id="UP000315471">
    <property type="component" value="Unassembled WGS sequence"/>
</dbReference>